<protein>
    <submittedName>
        <fullName evidence="1">Uncharacterized protein</fullName>
    </submittedName>
</protein>
<proteinExistence type="predicted"/>
<accession>A0ACB9DVR1</accession>
<evidence type="ECO:0000313" key="1">
    <source>
        <dbReference type="EMBL" id="KAI3750553.1"/>
    </source>
</evidence>
<organism evidence="1 2">
    <name type="scientific">Cichorium intybus</name>
    <name type="common">Chicory</name>
    <dbReference type="NCBI Taxonomy" id="13427"/>
    <lineage>
        <taxon>Eukaryota</taxon>
        <taxon>Viridiplantae</taxon>
        <taxon>Streptophyta</taxon>
        <taxon>Embryophyta</taxon>
        <taxon>Tracheophyta</taxon>
        <taxon>Spermatophyta</taxon>
        <taxon>Magnoliopsida</taxon>
        <taxon>eudicotyledons</taxon>
        <taxon>Gunneridae</taxon>
        <taxon>Pentapetalae</taxon>
        <taxon>asterids</taxon>
        <taxon>campanulids</taxon>
        <taxon>Asterales</taxon>
        <taxon>Asteraceae</taxon>
        <taxon>Cichorioideae</taxon>
        <taxon>Cichorieae</taxon>
        <taxon>Cichoriinae</taxon>
        <taxon>Cichorium</taxon>
    </lineage>
</organism>
<name>A0ACB9DVR1_CICIN</name>
<dbReference type="Proteomes" id="UP001055811">
    <property type="component" value="Linkage Group LG04"/>
</dbReference>
<comment type="caution">
    <text evidence="1">The sequence shown here is derived from an EMBL/GenBank/DDBJ whole genome shotgun (WGS) entry which is preliminary data.</text>
</comment>
<gene>
    <name evidence="1" type="ORF">L2E82_21201</name>
</gene>
<dbReference type="EMBL" id="CM042012">
    <property type="protein sequence ID" value="KAI3750553.1"/>
    <property type="molecule type" value="Genomic_DNA"/>
</dbReference>
<reference evidence="2" key="1">
    <citation type="journal article" date="2022" name="Mol. Ecol. Resour.">
        <title>The genomes of chicory, endive, great burdock and yacon provide insights into Asteraceae palaeo-polyploidization history and plant inulin production.</title>
        <authorList>
            <person name="Fan W."/>
            <person name="Wang S."/>
            <person name="Wang H."/>
            <person name="Wang A."/>
            <person name="Jiang F."/>
            <person name="Liu H."/>
            <person name="Zhao H."/>
            <person name="Xu D."/>
            <person name="Zhang Y."/>
        </authorList>
    </citation>
    <scope>NUCLEOTIDE SEQUENCE [LARGE SCALE GENOMIC DNA]</scope>
    <source>
        <strain evidence="2">cv. Punajuju</strain>
    </source>
</reference>
<evidence type="ECO:0000313" key="2">
    <source>
        <dbReference type="Proteomes" id="UP001055811"/>
    </source>
</evidence>
<keyword evidence="2" id="KW-1185">Reference proteome</keyword>
<reference evidence="1 2" key="2">
    <citation type="journal article" date="2022" name="Mol. Ecol. Resour.">
        <title>The genomes of chicory, endive, great burdock and yacon provide insights into Asteraceae paleo-polyploidization history and plant inulin production.</title>
        <authorList>
            <person name="Fan W."/>
            <person name="Wang S."/>
            <person name="Wang H."/>
            <person name="Wang A."/>
            <person name="Jiang F."/>
            <person name="Liu H."/>
            <person name="Zhao H."/>
            <person name="Xu D."/>
            <person name="Zhang Y."/>
        </authorList>
    </citation>
    <scope>NUCLEOTIDE SEQUENCE [LARGE SCALE GENOMIC DNA]</scope>
    <source>
        <strain evidence="2">cv. Punajuju</strain>
        <tissue evidence="1">Leaves</tissue>
    </source>
</reference>
<sequence length="122" mass="12967">MAGGAKVLLVVVLIAMVANVFRKTESAVTCQLVVSSLTPCASFLIKGGQVPKACCNGVKSLYKDADTVADRQTACRCMEQAALMLPGINIDHAGDLPGKCDVYIPYEISPVFNCSSYCSYTH</sequence>